<dbReference type="RefSeq" id="WP_387341423.1">
    <property type="nucleotide sequence ID" value="NZ_JBIAXI010000005.1"/>
</dbReference>
<organism evidence="1 2">
    <name type="scientific">Microtetraspora fusca</name>
    <dbReference type="NCBI Taxonomy" id="1997"/>
    <lineage>
        <taxon>Bacteria</taxon>
        <taxon>Bacillati</taxon>
        <taxon>Actinomycetota</taxon>
        <taxon>Actinomycetes</taxon>
        <taxon>Streptosporangiales</taxon>
        <taxon>Streptosporangiaceae</taxon>
        <taxon>Microtetraspora</taxon>
    </lineage>
</organism>
<evidence type="ECO:0000313" key="1">
    <source>
        <dbReference type="EMBL" id="MFF4772965.1"/>
    </source>
</evidence>
<dbReference type="EMBL" id="JBIAXI010000005">
    <property type="protein sequence ID" value="MFF4772965.1"/>
    <property type="molecule type" value="Genomic_DNA"/>
</dbReference>
<protein>
    <submittedName>
        <fullName evidence="1">Uncharacterized protein</fullName>
    </submittedName>
</protein>
<sequence>MREAFEGAFHSPDQRDHHSEPIAETAQLLFWRYLVANAIGKAASQGADEAAQGPVLFGSIIGRIDLVSIPLPGNVTEDPRRWKWAATDYFTSTRQVVLWRCG</sequence>
<accession>A0ABW6V1B0</accession>
<name>A0ABW6V1B0_MICFU</name>
<reference evidence="1 2" key="1">
    <citation type="submission" date="2024-10" db="EMBL/GenBank/DDBJ databases">
        <title>The Natural Products Discovery Center: Release of the First 8490 Sequenced Strains for Exploring Actinobacteria Biosynthetic Diversity.</title>
        <authorList>
            <person name="Kalkreuter E."/>
            <person name="Kautsar S.A."/>
            <person name="Yang D."/>
            <person name="Bader C.D."/>
            <person name="Teijaro C.N."/>
            <person name="Fluegel L."/>
            <person name="Davis C.M."/>
            <person name="Simpson J.R."/>
            <person name="Lauterbach L."/>
            <person name="Steele A.D."/>
            <person name="Gui C."/>
            <person name="Meng S."/>
            <person name="Li G."/>
            <person name="Viehrig K."/>
            <person name="Ye F."/>
            <person name="Su P."/>
            <person name="Kiefer A.F."/>
            <person name="Nichols A."/>
            <person name="Cepeda A.J."/>
            <person name="Yan W."/>
            <person name="Fan B."/>
            <person name="Jiang Y."/>
            <person name="Adhikari A."/>
            <person name="Zheng C.-J."/>
            <person name="Schuster L."/>
            <person name="Cowan T.M."/>
            <person name="Smanski M.J."/>
            <person name="Chevrette M.G."/>
            <person name="De Carvalho L.P.S."/>
            <person name="Shen B."/>
        </authorList>
    </citation>
    <scope>NUCLEOTIDE SEQUENCE [LARGE SCALE GENOMIC DNA]</scope>
    <source>
        <strain evidence="1 2">NPDC001281</strain>
    </source>
</reference>
<evidence type="ECO:0000313" key="2">
    <source>
        <dbReference type="Proteomes" id="UP001602119"/>
    </source>
</evidence>
<comment type="caution">
    <text evidence="1">The sequence shown here is derived from an EMBL/GenBank/DDBJ whole genome shotgun (WGS) entry which is preliminary data.</text>
</comment>
<proteinExistence type="predicted"/>
<keyword evidence="2" id="KW-1185">Reference proteome</keyword>
<dbReference type="Proteomes" id="UP001602119">
    <property type="component" value="Unassembled WGS sequence"/>
</dbReference>
<gene>
    <name evidence="1" type="ORF">ACFY05_08930</name>
</gene>